<comment type="similarity">
    <text evidence="2">Belongs to the HutP family.</text>
</comment>
<dbReference type="STRING" id="485916.Dtox_2098"/>
<evidence type="ECO:0000256" key="6">
    <source>
        <dbReference type="ARBA" id="ARBA00023015"/>
    </source>
</evidence>
<evidence type="ECO:0000256" key="8">
    <source>
        <dbReference type="ARBA" id="ARBA00023163"/>
    </source>
</evidence>
<comment type="subunit">
    <text evidence="3">Homohexamer.</text>
</comment>
<dbReference type="eggNOG" id="ENOG502ZZGD">
    <property type="taxonomic scope" value="Bacteria"/>
</dbReference>
<evidence type="ECO:0000256" key="2">
    <source>
        <dbReference type="ARBA" id="ARBA00009992"/>
    </source>
</evidence>
<evidence type="ECO:0000256" key="1">
    <source>
        <dbReference type="ARBA" id="ARBA00002945"/>
    </source>
</evidence>
<dbReference type="Gene3D" id="3.40.1510.10">
    <property type="entry name" value="Hut operon regulatory protein HutP"/>
    <property type="match status" value="1"/>
</dbReference>
<evidence type="ECO:0000256" key="5">
    <source>
        <dbReference type="ARBA" id="ARBA00022884"/>
    </source>
</evidence>
<dbReference type="GO" id="GO:0003723">
    <property type="term" value="F:RNA binding"/>
    <property type="evidence" value="ECO:0007669"/>
    <property type="project" value="UniProtKB-KW"/>
</dbReference>
<dbReference type="CDD" id="cd11640">
    <property type="entry name" value="HutP"/>
    <property type="match status" value="1"/>
</dbReference>
<evidence type="ECO:0000313" key="9">
    <source>
        <dbReference type="EMBL" id="ACV62927.1"/>
    </source>
</evidence>
<dbReference type="InterPro" id="IPR036482">
    <property type="entry name" value="Regulatory_HutP_sf"/>
</dbReference>
<dbReference type="AlphaFoldDB" id="C8VZ17"/>
<proteinExistence type="inferred from homology"/>
<dbReference type="InterPro" id="IPR015111">
    <property type="entry name" value="Regulatory_HutP"/>
</dbReference>
<dbReference type="KEGG" id="dae:Dtox_2098"/>
<sequence length="143" mass="15354">MNEGNMLHGSKYVARVAIQMSLSDSREQEKEYKAKFSRLGIKTAAVDYGGEFISSVNKIIERSVVAAKREGVIREIHAEEGAVAGATREALSQVMPKAIGLNVGGKIGIARFEDHVTVALFFGVGMLHLDEVAIGLGHRAVSS</sequence>
<keyword evidence="7" id="KW-0010">Activator</keyword>
<dbReference type="EMBL" id="CP001720">
    <property type="protein sequence ID" value="ACV62927.1"/>
    <property type="molecule type" value="Genomic_DNA"/>
</dbReference>
<keyword evidence="10" id="KW-1185">Reference proteome</keyword>
<dbReference type="Proteomes" id="UP000002217">
    <property type="component" value="Chromosome"/>
</dbReference>
<keyword evidence="5" id="KW-0694">RNA-binding</keyword>
<reference evidence="9 10" key="1">
    <citation type="journal article" date="2009" name="Stand. Genomic Sci.">
        <title>Complete genome sequence of Desulfotomaculum acetoxidans type strain (5575).</title>
        <authorList>
            <person name="Spring S."/>
            <person name="Lapidus A."/>
            <person name="Schroder M."/>
            <person name="Gleim D."/>
            <person name="Sims D."/>
            <person name="Meincke L."/>
            <person name="Glavina Del Rio T."/>
            <person name="Tice H."/>
            <person name="Copeland A."/>
            <person name="Cheng J.F."/>
            <person name="Lucas S."/>
            <person name="Chen F."/>
            <person name="Nolan M."/>
            <person name="Bruce D."/>
            <person name="Goodwin L."/>
            <person name="Pitluck S."/>
            <person name="Ivanova N."/>
            <person name="Mavromatis K."/>
            <person name="Mikhailova N."/>
            <person name="Pati A."/>
            <person name="Chen A."/>
            <person name="Palaniappan K."/>
            <person name="Land M."/>
            <person name="Hauser L."/>
            <person name="Chang Y.J."/>
            <person name="Jeffries C.D."/>
            <person name="Chain P."/>
            <person name="Saunders E."/>
            <person name="Brettin T."/>
            <person name="Detter J.C."/>
            <person name="Goker M."/>
            <person name="Bristow J."/>
            <person name="Eisen J.A."/>
            <person name="Markowitz V."/>
            <person name="Hugenholtz P."/>
            <person name="Kyrpides N.C."/>
            <person name="Klenk H.P."/>
            <person name="Han C."/>
        </authorList>
    </citation>
    <scope>NUCLEOTIDE SEQUENCE [LARGE SCALE GENOMIC DNA]</scope>
    <source>
        <strain evidence="10">ATCC 49208 / DSM 771 / VKM B-1644</strain>
    </source>
</reference>
<evidence type="ECO:0000313" key="10">
    <source>
        <dbReference type="Proteomes" id="UP000002217"/>
    </source>
</evidence>
<dbReference type="Pfam" id="PF09021">
    <property type="entry name" value="HutP"/>
    <property type="match status" value="1"/>
</dbReference>
<organism evidence="9 10">
    <name type="scientific">Desulfofarcimen acetoxidans (strain ATCC 49208 / DSM 771 / KCTC 5769 / VKM B-1644 / 5575)</name>
    <name type="common">Desulfotomaculum acetoxidans</name>
    <dbReference type="NCBI Taxonomy" id="485916"/>
    <lineage>
        <taxon>Bacteria</taxon>
        <taxon>Bacillati</taxon>
        <taxon>Bacillota</taxon>
        <taxon>Clostridia</taxon>
        <taxon>Eubacteriales</taxon>
        <taxon>Peptococcaceae</taxon>
        <taxon>Desulfofarcimen</taxon>
    </lineage>
</organism>
<evidence type="ECO:0000256" key="7">
    <source>
        <dbReference type="ARBA" id="ARBA00023159"/>
    </source>
</evidence>
<protein>
    <recommendedName>
        <fullName evidence="4">Hut operon positive regulatory protein</fullName>
    </recommendedName>
</protein>
<accession>C8VZ17</accession>
<evidence type="ECO:0000256" key="3">
    <source>
        <dbReference type="ARBA" id="ARBA00011643"/>
    </source>
</evidence>
<keyword evidence="8" id="KW-0804">Transcription</keyword>
<dbReference type="SUPFAM" id="SSF111064">
    <property type="entry name" value="Hut operon positive regulatory protein HutP"/>
    <property type="match status" value="1"/>
</dbReference>
<name>C8VZ17_DESAS</name>
<gene>
    <name evidence="9" type="ordered locus">Dtox_2098</name>
</gene>
<dbReference type="HOGENOM" id="CLU_1793165_0_0_9"/>
<evidence type="ECO:0000256" key="4">
    <source>
        <dbReference type="ARBA" id="ARBA00019377"/>
    </source>
</evidence>
<comment type="function">
    <text evidence="1">Antiterminator that binds to cis-acting regulatory sequences on the mRNA in the presence of histidine, thereby suppressing transcription termination and activating the hut operon for histidine utilization.</text>
</comment>
<keyword evidence="6" id="KW-0805">Transcription regulation</keyword>
<dbReference type="RefSeq" id="WP_015757631.1">
    <property type="nucleotide sequence ID" value="NC_013216.1"/>
</dbReference>